<sequence>MAIRCAVCLKPRCVFSHSKLKRQEEEAVGRVRDSMVFTCGSNLFEEGGRYHDSIVVRRAVNCASPIEAQYYSSKLISFEDVCYHCGRQDDLLGPEHPTMATLRQQYSVIRPICLSCFNDGKRVKTWGAQNARKKTRRV</sequence>
<dbReference type="AlphaFoldDB" id="A0A9J7LBT5"/>
<evidence type="ECO:0000313" key="2">
    <source>
        <dbReference type="RefSeq" id="XP_035678683.1"/>
    </source>
</evidence>
<dbReference type="OMA" id="VRPICRG"/>
<gene>
    <name evidence="2" type="primary">LOC118417278</name>
</gene>
<organism evidence="1 2">
    <name type="scientific">Branchiostoma floridae</name>
    <name type="common">Florida lancelet</name>
    <name type="synonym">Amphioxus</name>
    <dbReference type="NCBI Taxonomy" id="7739"/>
    <lineage>
        <taxon>Eukaryota</taxon>
        <taxon>Metazoa</taxon>
        <taxon>Chordata</taxon>
        <taxon>Cephalochordata</taxon>
        <taxon>Leptocardii</taxon>
        <taxon>Amphioxiformes</taxon>
        <taxon>Branchiostomatidae</taxon>
        <taxon>Branchiostoma</taxon>
    </lineage>
</organism>
<reference evidence="1" key="1">
    <citation type="journal article" date="2020" name="Nat. Ecol. Evol.">
        <title>Deeply conserved synteny resolves early events in vertebrate evolution.</title>
        <authorList>
            <person name="Simakov O."/>
            <person name="Marletaz F."/>
            <person name="Yue J.X."/>
            <person name="O'Connell B."/>
            <person name="Jenkins J."/>
            <person name="Brandt A."/>
            <person name="Calef R."/>
            <person name="Tung C.H."/>
            <person name="Huang T.K."/>
            <person name="Schmutz J."/>
            <person name="Satoh N."/>
            <person name="Yu J.K."/>
            <person name="Putnam N.H."/>
            <person name="Green R.E."/>
            <person name="Rokhsar D.S."/>
        </authorList>
    </citation>
    <scope>NUCLEOTIDE SEQUENCE [LARGE SCALE GENOMIC DNA]</scope>
    <source>
        <strain evidence="1">S238N-H82</strain>
    </source>
</reference>
<dbReference type="OrthoDB" id="5946626at2759"/>
<reference evidence="2" key="2">
    <citation type="submission" date="2025-08" db="UniProtKB">
        <authorList>
            <consortium name="RefSeq"/>
        </authorList>
    </citation>
    <scope>IDENTIFICATION</scope>
    <source>
        <strain evidence="2">S238N-H82</strain>
        <tissue evidence="2">Testes</tissue>
    </source>
</reference>
<accession>A0A9J7LBT5</accession>
<keyword evidence="1" id="KW-1185">Reference proteome</keyword>
<dbReference type="KEGG" id="bfo:118417278"/>
<dbReference type="RefSeq" id="XP_035678683.1">
    <property type="nucleotide sequence ID" value="XM_035822790.1"/>
</dbReference>
<dbReference type="Proteomes" id="UP000001554">
    <property type="component" value="Chromosome 6"/>
</dbReference>
<evidence type="ECO:0000313" key="1">
    <source>
        <dbReference type="Proteomes" id="UP000001554"/>
    </source>
</evidence>
<name>A0A9J7LBT5_BRAFL</name>
<dbReference type="GeneID" id="118417278"/>
<protein>
    <submittedName>
        <fullName evidence="2">Uncharacterized protein LOC118417278</fullName>
    </submittedName>
</protein>
<proteinExistence type="predicted"/>